<dbReference type="NCBIfam" id="TIGR02595">
    <property type="entry name" value="PEP_CTERM"/>
    <property type="match status" value="1"/>
</dbReference>
<feature type="domain" description="Ice-binding protein C-terminal" evidence="2">
    <location>
        <begin position="210"/>
        <end position="233"/>
    </location>
</feature>
<evidence type="ECO:0000313" key="3">
    <source>
        <dbReference type="EMBL" id="SIQ55688.1"/>
    </source>
</evidence>
<dbReference type="EMBL" id="FTNE01000006">
    <property type="protein sequence ID" value="SIQ55688.1"/>
    <property type="molecule type" value="Genomic_DNA"/>
</dbReference>
<dbReference type="Gene3D" id="2.60.120.260">
    <property type="entry name" value="Galactose-binding domain-like"/>
    <property type="match status" value="1"/>
</dbReference>
<sequence length="236" mass="23876">MSFKTLLLTGSVAAAILMSSTSAFAGANLLTNGSFGNGFSGWTMSDSGAGTTTSNEEVIATDNVARNYPTGAYGQAVANDMLTTGSPDISSGHAAYFSTDTGTQTLSQTIALNAGTYSIGFDVYVPANGYGNPNDATFSGTVAGTSLISDASVAAIGKADGTNTWTLVYGTANIATAGNYAVDFSFTGSTATAKDILVDRVFVIPGTVNVPEPGSLALFGTALVGLGLVLRRRNRA</sequence>
<dbReference type="Pfam" id="PF07589">
    <property type="entry name" value="PEP-CTERM"/>
    <property type="match status" value="1"/>
</dbReference>
<proteinExistence type="predicted"/>
<keyword evidence="1" id="KW-0732">Signal</keyword>
<accession>A0A8G2FFV3</accession>
<gene>
    <name evidence="3" type="ORF">SAMN05421828_10671</name>
</gene>
<reference evidence="3 4" key="1">
    <citation type="submission" date="2017-01" db="EMBL/GenBank/DDBJ databases">
        <authorList>
            <person name="Varghese N."/>
            <person name="Submissions S."/>
        </authorList>
    </citation>
    <scope>NUCLEOTIDE SEQUENCE [LARGE SCALE GENOMIC DNA]</scope>
    <source>
        <strain evidence="3 4">ATCC 35905</strain>
    </source>
</reference>
<dbReference type="AlphaFoldDB" id="A0A8G2FFV3"/>
<comment type="caution">
    <text evidence="3">The sequence shown here is derived from an EMBL/GenBank/DDBJ whole genome shotgun (WGS) entry which is preliminary data.</text>
</comment>
<dbReference type="InterPro" id="IPR013424">
    <property type="entry name" value="Ice-binding_C"/>
</dbReference>
<dbReference type="Proteomes" id="UP000186308">
    <property type="component" value="Unassembled WGS sequence"/>
</dbReference>
<evidence type="ECO:0000313" key="4">
    <source>
        <dbReference type="Proteomes" id="UP000186308"/>
    </source>
</evidence>
<dbReference type="RefSeq" id="WP_029312260.1">
    <property type="nucleotide sequence ID" value="NZ_FTNE01000006.1"/>
</dbReference>
<feature type="chain" id="PRO_5034037730" evidence="1">
    <location>
        <begin position="26"/>
        <end position="236"/>
    </location>
</feature>
<keyword evidence="4" id="KW-1185">Reference proteome</keyword>
<name>A0A8G2FFV3_ACIRU</name>
<feature type="signal peptide" evidence="1">
    <location>
        <begin position="1"/>
        <end position="25"/>
    </location>
</feature>
<evidence type="ECO:0000256" key="1">
    <source>
        <dbReference type="SAM" id="SignalP"/>
    </source>
</evidence>
<evidence type="ECO:0000259" key="2">
    <source>
        <dbReference type="Pfam" id="PF07589"/>
    </source>
</evidence>
<organism evidence="3 4">
    <name type="scientific">Acidiphilium rubrum</name>
    <dbReference type="NCBI Taxonomy" id="526"/>
    <lineage>
        <taxon>Bacteria</taxon>
        <taxon>Pseudomonadati</taxon>
        <taxon>Pseudomonadota</taxon>
        <taxon>Alphaproteobacteria</taxon>
        <taxon>Acetobacterales</taxon>
        <taxon>Acidocellaceae</taxon>
        <taxon>Acidiphilium</taxon>
    </lineage>
</organism>
<protein>
    <submittedName>
        <fullName evidence="3">PEP-CTERM protein-sorting domain-containing protein</fullName>
    </submittedName>
</protein>